<protein>
    <submittedName>
        <fullName evidence="1">Uncharacterized protein</fullName>
    </submittedName>
</protein>
<keyword evidence="2" id="KW-1185">Reference proteome</keyword>
<evidence type="ECO:0000313" key="1">
    <source>
        <dbReference type="EMBL" id="KAI0083706.1"/>
    </source>
</evidence>
<dbReference type="EMBL" id="MU274955">
    <property type="protein sequence ID" value="KAI0083706.1"/>
    <property type="molecule type" value="Genomic_DNA"/>
</dbReference>
<dbReference type="Proteomes" id="UP001055072">
    <property type="component" value="Unassembled WGS sequence"/>
</dbReference>
<reference evidence="1" key="1">
    <citation type="journal article" date="2021" name="Environ. Microbiol.">
        <title>Gene family expansions and transcriptome signatures uncover fungal adaptations to wood decay.</title>
        <authorList>
            <person name="Hage H."/>
            <person name="Miyauchi S."/>
            <person name="Viragh M."/>
            <person name="Drula E."/>
            <person name="Min B."/>
            <person name="Chaduli D."/>
            <person name="Navarro D."/>
            <person name="Favel A."/>
            <person name="Norest M."/>
            <person name="Lesage-Meessen L."/>
            <person name="Balint B."/>
            <person name="Merenyi Z."/>
            <person name="de Eugenio L."/>
            <person name="Morin E."/>
            <person name="Martinez A.T."/>
            <person name="Baldrian P."/>
            <person name="Stursova M."/>
            <person name="Martinez M.J."/>
            <person name="Novotny C."/>
            <person name="Magnuson J.K."/>
            <person name="Spatafora J.W."/>
            <person name="Maurice S."/>
            <person name="Pangilinan J."/>
            <person name="Andreopoulos W."/>
            <person name="LaButti K."/>
            <person name="Hundley H."/>
            <person name="Na H."/>
            <person name="Kuo A."/>
            <person name="Barry K."/>
            <person name="Lipzen A."/>
            <person name="Henrissat B."/>
            <person name="Riley R."/>
            <person name="Ahrendt S."/>
            <person name="Nagy L.G."/>
            <person name="Grigoriev I.V."/>
            <person name="Martin F."/>
            <person name="Rosso M.N."/>
        </authorList>
    </citation>
    <scope>NUCLEOTIDE SEQUENCE</scope>
    <source>
        <strain evidence="1">CBS 384.51</strain>
    </source>
</reference>
<comment type="caution">
    <text evidence="1">The sequence shown here is derived from an EMBL/GenBank/DDBJ whole genome shotgun (WGS) entry which is preliminary data.</text>
</comment>
<name>A0ACB8TNV7_9APHY</name>
<organism evidence="1 2">
    <name type="scientific">Irpex rosettiformis</name>
    <dbReference type="NCBI Taxonomy" id="378272"/>
    <lineage>
        <taxon>Eukaryota</taxon>
        <taxon>Fungi</taxon>
        <taxon>Dikarya</taxon>
        <taxon>Basidiomycota</taxon>
        <taxon>Agaricomycotina</taxon>
        <taxon>Agaricomycetes</taxon>
        <taxon>Polyporales</taxon>
        <taxon>Irpicaceae</taxon>
        <taxon>Irpex</taxon>
    </lineage>
</organism>
<gene>
    <name evidence="1" type="ORF">BDY19DRAFT_976058</name>
</gene>
<sequence length="76" mass="8450">MAPTPTPYSFLGLSSLVFVLGRSLPTAHTCVNIPHPVHLALPVDACLSLLEPPASDDYHMCTLNLFRYVLCVRYHR</sequence>
<feature type="non-terminal residue" evidence="1">
    <location>
        <position position="76"/>
    </location>
</feature>
<evidence type="ECO:0000313" key="2">
    <source>
        <dbReference type="Proteomes" id="UP001055072"/>
    </source>
</evidence>
<accession>A0ACB8TNV7</accession>
<proteinExistence type="predicted"/>